<evidence type="ECO:0000256" key="15">
    <source>
        <dbReference type="SAM" id="Coils"/>
    </source>
</evidence>
<keyword evidence="7 13" id="KW-1133">Transmembrane helix</keyword>
<dbReference type="InterPro" id="IPR050059">
    <property type="entry name" value="ATP_synthase_B_chain"/>
</dbReference>
<name>A0A2H0RN27_9BACT</name>
<evidence type="ECO:0000256" key="1">
    <source>
        <dbReference type="ARBA" id="ARBA00005513"/>
    </source>
</evidence>
<evidence type="ECO:0000256" key="14">
    <source>
        <dbReference type="RuleBase" id="RU003848"/>
    </source>
</evidence>
<dbReference type="HAMAP" id="MF_01398">
    <property type="entry name" value="ATP_synth_b_bprime"/>
    <property type="match status" value="1"/>
</dbReference>
<evidence type="ECO:0000256" key="6">
    <source>
        <dbReference type="ARBA" id="ARBA00022781"/>
    </source>
</evidence>
<dbReference type="GO" id="GO:0005886">
    <property type="term" value="C:plasma membrane"/>
    <property type="evidence" value="ECO:0007669"/>
    <property type="project" value="UniProtKB-SubCell"/>
</dbReference>
<evidence type="ECO:0000256" key="2">
    <source>
        <dbReference type="ARBA" id="ARBA00022448"/>
    </source>
</evidence>
<dbReference type="GO" id="GO:0046933">
    <property type="term" value="F:proton-transporting ATP synthase activity, rotational mechanism"/>
    <property type="evidence" value="ECO:0007669"/>
    <property type="project" value="UniProtKB-UniRule"/>
</dbReference>
<keyword evidence="9 13" id="KW-0472">Membrane</keyword>
<dbReference type="PANTHER" id="PTHR33445:SF1">
    <property type="entry name" value="ATP SYNTHASE SUBUNIT B"/>
    <property type="match status" value="1"/>
</dbReference>
<keyword evidence="2 13" id="KW-0813">Transport</keyword>
<keyword evidence="15" id="KW-0175">Coiled coil</keyword>
<evidence type="ECO:0000256" key="5">
    <source>
        <dbReference type="ARBA" id="ARBA00022692"/>
    </source>
</evidence>
<dbReference type="CDD" id="cd06503">
    <property type="entry name" value="ATP-synt_Fo_b"/>
    <property type="match status" value="1"/>
</dbReference>
<dbReference type="NCBIfam" id="TIGR01144">
    <property type="entry name" value="ATP_synt_b"/>
    <property type="match status" value="1"/>
</dbReference>
<keyword evidence="10 13" id="KW-0066">ATP synthesis</keyword>
<evidence type="ECO:0000313" key="16">
    <source>
        <dbReference type="EMBL" id="PIR47913.1"/>
    </source>
</evidence>
<protein>
    <recommendedName>
        <fullName evidence="13">ATP synthase subunit b</fullName>
    </recommendedName>
    <alternativeName>
        <fullName evidence="13">ATP synthase F(0) sector subunit b</fullName>
    </alternativeName>
    <alternativeName>
        <fullName evidence="13">ATPase subunit I</fullName>
    </alternativeName>
    <alternativeName>
        <fullName evidence="13">F-type ATPase subunit b</fullName>
        <shortName evidence="13">F-ATPase subunit b</shortName>
    </alternativeName>
</protein>
<comment type="function">
    <text evidence="11 13">F(1)F(0) ATP synthase produces ATP from ADP in the presence of a proton or sodium gradient. F-type ATPases consist of two structural domains, F(1) containing the extramembraneous catalytic core and F(0) containing the membrane proton channel, linked together by a central stalk and a peripheral stalk. During catalysis, ATP synthesis in the catalytic domain of F(1) is coupled via a rotary mechanism of the central stalk subunits to proton translocation.</text>
</comment>
<evidence type="ECO:0000256" key="4">
    <source>
        <dbReference type="ARBA" id="ARBA00022547"/>
    </source>
</evidence>
<evidence type="ECO:0000313" key="17">
    <source>
        <dbReference type="Proteomes" id="UP000230084"/>
    </source>
</evidence>
<comment type="function">
    <text evidence="13">Component of the F(0) channel, it forms part of the peripheral stalk, linking F(1) to F(0).</text>
</comment>
<dbReference type="GO" id="GO:0045259">
    <property type="term" value="C:proton-transporting ATP synthase complex"/>
    <property type="evidence" value="ECO:0007669"/>
    <property type="project" value="UniProtKB-KW"/>
</dbReference>
<dbReference type="PANTHER" id="PTHR33445">
    <property type="entry name" value="ATP SYNTHASE SUBUNIT B', CHLOROPLASTIC"/>
    <property type="match status" value="1"/>
</dbReference>
<evidence type="ECO:0000256" key="7">
    <source>
        <dbReference type="ARBA" id="ARBA00022989"/>
    </source>
</evidence>
<dbReference type="Pfam" id="PF00430">
    <property type="entry name" value="ATP-synt_B"/>
    <property type="match status" value="1"/>
</dbReference>
<keyword evidence="3 13" id="KW-1003">Cell membrane</keyword>
<keyword evidence="6 13" id="KW-0375">Hydrogen ion transport</keyword>
<keyword evidence="4 13" id="KW-0138">CF(0)</keyword>
<evidence type="ECO:0000256" key="11">
    <source>
        <dbReference type="ARBA" id="ARBA00025198"/>
    </source>
</evidence>
<evidence type="ECO:0000256" key="13">
    <source>
        <dbReference type="HAMAP-Rule" id="MF_01398"/>
    </source>
</evidence>
<accession>A0A2H0RN27</accession>
<evidence type="ECO:0000256" key="3">
    <source>
        <dbReference type="ARBA" id="ARBA00022475"/>
    </source>
</evidence>
<comment type="subunit">
    <text evidence="13">F-type ATPases have 2 components, F(1) - the catalytic core - and F(0) - the membrane proton channel. F(1) has five subunits: alpha(3), beta(3), gamma(1), delta(1), epsilon(1). F(0) has three main subunits: a(1), b(2) and c(10-14). The alpha and beta chains form an alternating ring which encloses part of the gamma chain. F(1) is attached to F(0) by a central stalk formed by the gamma and epsilon chains, while a peripheral stalk is formed by the delta and b chains.</text>
</comment>
<reference evidence="16 17" key="1">
    <citation type="submission" date="2017-09" db="EMBL/GenBank/DDBJ databases">
        <title>Depth-based differentiation of microbial function through sediment-hosted aquifers and enrichment of novel symbionts in the deep terrestrial subsurface.</title>
        <authorList>
            <person name="Probst A.J."/>
            <person name="Ladd B."/>
            <person name="Jarett J.K."/>
            <person name="Geller-Mcgrath D.E."/>
            <person name="Sieber C.M."/>
            <person name="Emerson J.B."/>
            <person name="Anantharaman K."/>
            <person name="Thomas B.C."/>
            <person name="Malmstrom R."/>
            <person name="Stieglmeier M."/>
            <person name="Klingl A."/>
            <person name="Woyke T."/>
            <person name="Ryan C.M."/>
            <person name="Banfield J.F."/>
        </authorList>
    </citation>
    <scope>NUCLEOTIDE SEQUENCE [LARGE SCALE GENOMIC DNA]</scope>
    <source>
        <strain evidence="16">CG10_big_fil_rev_8_21_14_0_10_50_16</strain>
    </source>
</reference>
<dbReference type="AlphaFoldDB" id="A0A2H0RN27"/>
<dbReference type="GO" id="GO:0012505">
    <property type="term" value="C:endomembrane system"/>
    <property type="evidence" value="ECO:0007669"/>
    <property type="project" value="UniProtKB-SubCell"/>
</dbReference>
<evidence type="ECO:0000256" key="8">
    <source>
        <dbReference type="ARBA" id="ARBA00023065"/>
    </source>
</evidence>
<keyword evidence="5 13" id="KW-0812">Transmembrane</keyword>
<dbReference type="EMBL" id="PCYM01000001">
    <property type="protein sequence ID" value="PIR47913.1"/>
    <property type="molecule type" value="Genomic_DNA"/>
</dbReference>
<evidence type="ECO:0000256" key="10">
    <source>
        <dbReference type="ARBA" id="ARBA00023310"/>
    </source>
</evidence>
<feature type="transmembrane region" description="Helical" evidence="13">
    <location>
        <begin position="61"/>
        <end position="81"/>
    </location>
</feature>
<comment type="caution">
    <text evidence="16">The sequence shown here is derived from an EMBL/GenBank/DDBJ whole genome shotgun (WGS) entry which is preliminary data.</text>
</comment>
<proteinExistence type="inferred from homology"/>
<feature type="coiled-coil region" evidence="15">
    <location>
        <begin position="95"/>
        <end position="152"/>
    </location>
</feature>
<evidence type="ECO:0000256" key="9">
    <source>
        <dbReference type="ARBA" id="ARBA00023136"/>
    </source>
</evidence>
<dbReference type="Gene3D" id="6.10.250.1580">
    <property type="match status" value="1"/>
</dbReference>
<gene>
    <name evidence="13 16" type="primary">atpF</name>
    <name evidence="16" type="ORF">COV06_00735</name>
</gene>
<dbReference type="GO" id="GO:0046961">
    <property type="term" value="F:proton-transporting ATPase activity, rotational mechanism"/>
    <property type="evidence" value="ECO:0007669"/>
    <property type="project" value="TreeGrafter"/>
</dbReference>
<evidence type="ECO:0000256" key="12">
    <source>
        <dbReference type="ARBA" id="ARBA00037847"/>
    </source>
</evidence>
<organism evidence="16 17">
    <name type="scientific">Candidatus Uhrbacteria bacterium CG10_big_fil_rev_8_21_14_0_10_50_16</name>
    <dbReference type="NCBI Taxonomy" id="1975039"/>
    <lineage>
        <taxon>Bacteria</taxon>
        <taxon>Candidatus Uhriibacteriota</taxon>
    </lineage>
</organism>
<sequence>MELPILHIIAETFIQVAHASTTVAESAEVLDVVNQGFVVATEVPHIAEGDLLGSFGIDLKLFLAQLVNFLVVLGVLWMFAYKPLLKLMKERTQKIEEGVKRADEMDMRMKALELERDEVLEKARLEAREVVNEAEKLAVEKAEALVQRSKTEVGRLLETSKKQLGAQKVQMMREAQEEMTALILTVAQHVTGGAIDEKAAAKQTEKALTDAMKNL</sequence>
<comment type="subcellular location">
    <subcellularLocation>
        <location evidence="13">Cell membrane</location>
        <topology evidence="13">Single-pass membrane protein</topology>
    </subcellularLocation>
    <subcellularLocation>
        <location evidence="12">Endomembrane system</location>
        <topology evidence="12">Single-pass membrane protein</topology>
    </subcellularLocation>
</comment>
<keyword evidence="8 13" id="KW-0406">Ion transport</keyword>
<dbReference type="InterPro" id="IPR005864">
    <property type="entry name" value="ATP_synth_F0_bsu_bac"/>
</dbReference>
<dbReference type="Proteomes" id="UP000230084">
    <property type="component" value="Unassembled WGS sequence"/>
</dbReference>
<comment type="similarity">
    <text evidence="1 13 14">Belongs to the ATPase B chain family.</text>
</comment>
<dbReference type="InterPro" id="IPR002146">
    <property type="entry name" value="ATP_synth_b/b'su_bac/chlpt"/>
</dbReference>